<sequence>MTATVFDSRSCVLGEGPLWHPQRQQLFWFDIMSCKLLSRLGSRPLEWQFDRHVSAAGWIDETHLLIASETGLSRFGLETGREEMLCEIEADRPETRSNDGRADPWGGFWMGTMGKAGEPGLGRLYRWARGELRVLDSGLTTPNAICFDQARACAYYSDTRSRIIWRQPVDPDTGWPAGDKTVFIDLRATDSTPEHKPDGAVVDAEGCLWNAQWGAARVARYSPEGAFLSAVELPTGHTSCPAFGGADLTTLYVTTATQKLPPDPAGWQQTAGRTFAVTTPARGRPEPRIQPDPSVKPRVPS</sequence>
<gene>
    <name evidence="6" type="primary">araB</name>
    <name evidence="6" type="ORF">PHA8399_03807</name>
</gene>
<dbReference type="GO" id="GO:0050021">
    <property type="term" value="F:L-arabinonolactonase activity"/>
    <property type="evidence" value="ECO:0007669"/>
    <property type="project" value="UniProtKB-EC"/>
</dbReference>
<dbReference type="InterPro" id="IPR005511">
    <property type="entry name" value="SMP-30"/>
</dbReference>
<dbReference type="STRING" id="1396826.PHA8399_03807"/>
<dbReference type="GO" id="GO:0019853">
    <property type="term" value="P:L-ascorbic acid biosynthetic process"/>
    <property type="evidence" value="ECO:0007669"/>
    <property type="project" value="TreeGrafter"/>
</dbReference>
<dbReference type="InterPro" id="IPR011042">
    <property type="entry name" value="6-blade_b-propeller_TolB-like"/>
</dbReference>
<dbReference type="SUPFAM" id="SSF63829">
    <property type="entry name" value="Calcium-dependent phosphotriesterase"/>
    <property type="match status" value="1"/>
</dbReference>
<feature type="binding site" evidence="3">
    <location>
        <position position="198"/>
    </location>
    <ligand>
        <name>a divalent metal cation</name>
        <dbReference type="ChEBI" id="CHEBI:60240"/>
    </ligand>
</feature>
<dbReference type="Pfam" id="PF08450">
    <property type="entry name" value="SGL"/>
    <property type="match status" value="1"/>
</dbReference>
<evidence type="ECO:0000256" key="2">
    <source>
        <dbReference type="PIRSR" id="PIRSR605511-1"/>
    </source>
</evidence>
<evidence type="ECO:0000256" key="1">
    <source>
        <dbReference type="ARBA" id="ARBA00008853"/>
    </source>
</evidence>
<dbReference type="GO" id="GO:0004341">
    <property type="term" value="F:gluconolactonase activity"/>
    <property type="evidence" value="ECO:0007669"/>
    <property type="project" value="TreeGrafter"/>
</dbReference>
<dbReference type="AlphaFoldDB" id="A0A0P1HDN8"/>
<dbReference type="EMBL" id="CYSR01000032">
    <property type="protein sequence ID" value="CUI01661.1"/>
    <property type="molecule type" value="Genomic_DNA"/>
</dbReference>
<dbReference type="PRINTS" id="PR01790">
    <property type="entry name" value="SMP30FAMILY"/>
</dbReference>
<feature type="region of interest" description="Disordered" evidence="4">
    <location>
        <begin position="278"/>
        <end position="301"/>
    </location>
</feature>
<accession>A0A0P1HDN8</accession>
<feature type="binding site" evidence="3">
    <location>
        <position position="96"/>
    </location>
    <ligand>
        <name>substrate</name>
    </ligand>
</feature>
<dbReference type="EC" id="3.1.1.15" evidence="6"/>
<feature type="domain" description="SMP-30/Gluconolactonase/LRE-like region" evidence="5">
    <location>
        <begin position="13"/>
        <end position="257"/>
    </location>
</feature>
<evidence type="ECO:0000259" key="5">
    <source>
        <dbReference type="Pfam" id="PF08450"/>
    </source>
</evidence>
<keyword evidence="6" id="KW-0378">Hydrolase</keyword>
<comment type="cofactor">
    <cofactor evidence="3">
        <name>Zn(2+)</name>
        <dbReference type="ChEBI" id="CHEBI:29105"/>
    </cofactor>
    <text evidence="3">Binds 1 divalent metal cation per subunit.</text>
</comment>
<dbReference type="InterPro" id="IPR013658">
    <property type="entry name" value="SGL"/>
</dbReference>
<keyword evidence="3" id="KW-0862">Zinc</keyword>
<dbReference type="Gene3D" id="2.120.10.30">
    <property type="entry name" value="TolB, C-terminal domain"/>
    <property type="match status" value="1"/>
</dbReference>
<reference evidence="6 7" key="1">
    <citation type="submission" date="2015-09" db="EMBL/GenBank/DDBJ databases">
        <authorList>
            <consortium name="Swine Surveillance"/>
        </authorList>
    </citation>
    <scope>NUCLEOTIDE SEQUENCE [LARGE SCALE GENOMIC DNA]</scope>
    <source>
        <strain evidence="6 7">CECT 8399</strain>
    </source>
</reference>
<dbReference type="RefSeq" id="WP_058287657.1">
    <property type="nucleotide sequence ID" value="NZ_CYSR01000032.1"/>
</dbReference>
<dbReference type="Proteomes" id="UP000051326">
    <property type="component" value="Unassembled WGS sequence"/>
</dbReference>
<evidence type="ECO:0000256" key="4">
    <source>
        <dbReference type="SAM" id="MobiDB-lite"/>
    </source>
</evidence>
<proteinExistence type="inferred from homology"/>
<dbReference type="GO" id="GO:0005509">
    <property type="term" value="F:calcium ion binding"/>
    <property type="evidence" value="ECO:0007669"/>
    <property type="project" value="TreeGrafter"/>
</dbReference>
<keyword evidence="3" id="KW-0479">Metal-binding</keyword>
<evidence type="ECO:0000256" key="3">
    <source>
        <dbReference type="PIRSR" id="PIRSR605511-2"/>
    </source>
</evidence>
<comment type="similarity">
    <text evidence="1">Belongs to the SMP-30/CGR1 family.</text>
</comment>
<organism evidence="6 7">
    <name type="scientific">Leisingera aquaemixtae</name>
    <dbReference type="NCBI Taxonomy" id="1396826"/>
    <lineage>
        <taxon>Bacteria</taxon>
        <taxon>Pseudomonadati</taxon>
        <taxon>Pseudomonadota</taxon>
        <taxon>Alphaproteobacteria</taxon>
        <taxon>Rhodobacterales</taxon>
        <taxon>Roseobacteraceae</taxon>
        <taxon>Leisingera</taxon>
    </lineage>
</organism>
<evidence type="ECO:0000313" key="7">
    <source>
        <dbReference type="Proteomes" id="UP000051326"/>
    </source>
</evidence>
<feature type="binding site" evidence="3">
    <location>
        <position position="98"/>
    </location>
    <ligand>
        <name>substrate</name>
    </ligand>
</feature>
<feature type="binding site" evidence="3">
    <location>
        <position position="143"/>
    </location>
    <ligand>
        <name>a divalent metal cation</name>
        <dbReference type="ChEBI" id="CHEBI:60240"/>
    </ligand>
</feature>
<feature type="active site" description="Proton donor/acceptor" evidence="2">
    <location>
        <position position="198"/>
    </location>
</feature>
<protein>
    <submittedName>
        <fullName evidence="6">L-arabinolactonase</fullName>
        <ecNumber evidence="6">3.1.1.15</ecNumber>
    </submittedName>
</protein>
<evidence type="ECO:0000313" key="6">
    <source>
        <dbReference type="EMBL" id="CUI01661.1"/>
    </source>
</evidence>
<dbReference type="PANTHER" id="PTHR10907">
    <property type="entry name" value="REGUCALCIN"/>
    <property type="match status" value="1"/>
</dbReference>
<dbReference type="PANTHER" id="PTHR10907:SF47">
    <property type="entry name" value="REGUCALCIN"/>
    <property type="match status" value="1"/>
</dbReference>
<name>A0A0P1HDN8_9RHOB</name>
<feature type="binding site" evidence="3">
    <location>
        <position position="15"/>
    </location>
    <ligand>
        <name>a divalent metal cation</name>
        <dbReference type="ChEBI" id="CHEBI:60240"/>
    </ligand>
</feature>